<evidence type="ECO:0000256" key="8">
    <source>
        <dbReference type="PIRSR" id="PIRSR005091-3"/>
    </source>
</evidence>
<dbReference type="Gene3D" id="3.40.720.10">
    <property type="entry name" value="Alkaline Phosphatase, subunit A"/>
    <property type="match status" value="1"/>
</dbReference>
<dbReference type="AlphaFoldDB" id="A0A098YQ88"/>
<evidence type="ECO:0000256" key="3">
    <source>
        <dbReference type="ARBA" id="ARBA00022692"/>
    </source>
</evidence>
<dbReference type="PANTHER" id="PTHR47371">
    <property type="entry name" value="LIPOTEICHOIC ACID SYNTHASE"/>
    <property type="match status" value="1"/>
</dbReference>
<evidence type="ECO:0000256" key="2">
    <source>
        <dbReference type="ARBA" id="ARBA00022475"/>
    </source>
</evidence>
<dbReference type="InterPro" id="IPR000917">
    <property type="entry name" value="Sulfatase_N"/>
</dbReference>
<reference evidence="11 12" key="1">
    <citation type="submission" date="2014-07" db="EMBL/GenBank/DDBJ databases">
        <authorList>
            <person name="McCorrison J."/>
            <person name="Sanka R."/>
            <person name="Torralba M."/>
            <person name="Gillis M."/>
            <person name="Haft D.H."/>
            <person name="Methe B."/>
            <person name="Sutton G."/>
            <person name="Nelson K.E."/>
        </authorList>
    </citation>
    <scope>NUCLEOTIDE SEQUENCE [LARGE SCALE GENOMIC DNA]</scope>
    <source>
        <strain evidence="11 12">S9-PR14</strain>
    </source>
</reference>
<feature type="transmembrane region" description="Helical" evidence="9">
    <location>
        <begin position="142"/>
        <end position="163"/>
    </location>
</feature>
<protein>
    <submittedName>
        <fullName evidence="11">Sulfatase</fullName>
    </submittedName>
</protein>
<dbReference type="Pfam" id="PF00884">
    <property type="entry name" value="Sulfatase"/>
    <property type="match status" value="1"/>
</dbReference>
<gene>
    <name evidence="11" type="ORF">HMPREF9304_14135</name>
</gene>
<dbReference type="InterPro" id="IPR012160">
    <property type="entry name" value="LtaS-like"/>
</dbReference>
<evidence type="ECO:0000256" key="1">
    <source>
        <dbReference type="ARBA" id="ARBA00004651"/>
    </source>
</evidence>
<feature type="binding site" evidence="7">
    <location>
        <position position="441"/>
    </location>
    <ligand>
        <name>substrate</name>
    </ligand>
</feature>
<evidence type="ECO:0000256" key="6">
    <source>
        <dbReference type="PIRSR" id="PIRSR005091-1"/>
    </source>
</evidence>
<feature type="binding site" evidence="8">
    <location>
        <position position="288"/>
    </location>
    <ligand>
        <name>Mn(2+)</name>
        <dbReference type="ChEBI" id="CHEBI:29035"/>
    </ligand>
</feature>
<dbReference type="OrthoDB" id="9777768at2"/>
<feature type="binding site" evidence="8">
    <location>
        <position position="489"/>
    </location>
    <ligand>
        <name>Mn(2+)</name>
        <dbReference type="ChEBI" id="CHEBI:29035"/>
    </ligand>
</feature>
<dbReference type="Proteomes" id="UP000029723">
    <property type="component" value="Unassembled WGS sequence"/>
</dbReference>
<feature type="transmembrane region" description="Helical" evidence="9">
    <location>
        <begin position="12"/>
        <end position="35"/>
    </location>
</feature>
<feature type="transmembrane region" description="Helical" evidence="9">
    <location>
        <begin position="55"/>
        <end position="74"/>
    </location>
</feature>
<keyword evidence="2" id="KW-1003">Cell membrane</keyword>
<keyword evidence="3 9" id="KW-0812">Transmembrane</keyword>
<name>A0A098YQ88_9BACT</name>
<keyword evidence="5 9" id="KW-0472">Membrane</keyword>
<dbReference type="PANTHER" id="PTHR47371:SF3">
    <property type="entry name" value="PHOSPHOGLYCEROL TRANSFERASE I"/>
    <property type="match status" value="1"/>
</dbReference>
<comment type="subcellular location">
    <subcellularLocation>
        <location evidence="1">Cell membrane</location>
        <topology evidence="1">Multi-pass membrane protein</topology>
    </subcellularLocation>
</comment>
<keyword evidence="7" id="KW-0464">Manganese</keyword>
<dbReference type="Gene3D" id="3.30.1120.80">
    <property type="match status" value="1"/>
</dbReference>
<feature type="domain" description="Sulfatase N-terminal" evidence="10">
    <location>
        <begin position="280"/>
        <end position="542"/>
    </location>
</feature>
<sequence>MVSKILFGKKISWLLTIFVLWVIVFVLQKPFFLLFTGEGLSSLYAVLWHGLPLDLSLAGYMTAVPGLLLLLGSLPFHCVHTPFVKRVVSSSYQCWMVLAAVLVSLSFVANIALYPYWQFPLDATPLFYIASSPKDAIASVSYWQLLLGLVAVIGISFLIYSLFKTIGRRFSTTLCQPVSTLPWLFLLVFVAALFLPIRGGWSTSTMNTGKAYFSNHQRLNHAAVNPLFSFMESVTHQEDFSSMYRLMDEQQAHRLVSTMLSSKSEADSTVSSSFLTVQRPDIYLIVLESFSDTLMSVANVTPGLNHLKKEGVYFSNFYANSFRTDRGLLSILYGYPAPATVSLMKYPKKTAALTSMPQLLKQAGWDLQYYYGGDADFTNMRSFLINQGFLQIVEDVDFPVSQRISKWGVPDHLLFQRVKKDLRQTKTSTPILRVIQTSSSHEPFDVPFYRLNDKVLNAFAYTDSCVTDFLKCLRSSPQWNRSLVILLPDHLGAWPLDIDNFSFARYHIPMIWTGGAVRQPQKVDTFASQQDLAATLLGSLGIAHVALPFSKDMFNPAAPHFAFFMMNDGFGLMDAHHGVTYDFKRQQIVHAFGDKQQQYVQAGKAYTQTIFNDIATR</sequence>
<comment type="caution">
    <text evidence="11">The sequence shown here is derived from an EMBL/GenBank/DDBJ whole genome shotgun (WGS) entry which is preliminary data.</text>
</comment>
<evidence type="ECO:0000313" key="11">
    <source>
        <dbReference type="EMBL" id="KGI20778.1"/>
    </source>
</evidence>
<evidence type="ECO:0000256" key="5">
    <source>
        <dbReference type="ARBA" id="ARBA00023136"/>
    </source>
</evidence>
<feature type="active site" evidence="6">
    <location>
        <position position="324"/>
    </location>
</feature>
<dbReference type="GO" id="GO:0005886">
    <property type="term" value="C:plasma membrane"/>
    <property type="evidence" value="ECO:0007669"/>
    <property type="project" value="UniProtKB-SubCell"/>
</dbReference>
<keyword evidence="7" id="KW-0479">Metal-binding</keyword>
<evidence type="ECO:0000256" key="4">
    <source>
        <dbReference type="ARBA" id="ARBA00022989"/>
    </source>
</evidence>
<proteinExistence type="predicted"/>
<dbReference type="SUPFAM" id="SSF53649">
    <property type="entry name" value="Alkaline phosphatase-like"/>
    <property type="match status" value="1"/>
</dbReference>
<organism evidence="11 12">
    <name type="scientific">Hoylesella timonensis S9-PR14</name>
    <dbReference type="NCBI Taxonomy" id="1401062"/>
    <lineage>
        <taxon>Bacteria</taxon>
        <taxon>Pseudomonadati</taxon>
        <taxon>Bacteroidota</taxon>
        <taxon>Bacteroidia</taxon>
        <taxon>Bacteroidales</taxon>
        <taxon>Prevotellaceae</taxon>
        <taxon>Hoylesella</taxon>
    </lineage>
</organism>
<feature type="binding site" evidence="8">
    <location>
        <position position="490"/>
    </location>
    <ligand>
        <name>Mn(2+)</name>
        <dbReference type="ChEBI" id="CHEBI:29035"/>
    </ligand>
</feature>
<evidence type="ECO:0000256" key="9">
    <source>
        <dbReference type="SAM" id="Phobius"/>
    </source>
</evidence>
<accession>A0A098YQ88</accession>
<evidence type="ECO:0000256" key="7">
    <source>
        <dbReference type="PIRSR" id="PIRSR005091-2"/>
    </source>
</evidence>
<keyword evidence="4 9" id="KW-1133">Transmembrane helix</keyword>
<dbReference type="InterPro" id="IPR050448">
    <property type="entry name" value="OpgB/LTA_synthase_biosynth"/>
</dbReference>
<dbReference type="EMBL" id="JRPQ01000278">
    <property type="protein sequence ID" value="KGI20778.1"/>
    <property type="molecule type" value="Genomic_DNA"/>
</dbReference>
<dbReference type="GO" id="GO:0046872">
    <property type="term" value="F:metal ion binding"/>
    <property type="evidence" value="ECO:0007669"/>
    <property type="project" value="UniProtKB-KW"/>
</dbReference>
<feature type="transmembrane region" description="Helical" evidence="9">
    <location>
        <begin position="95"/>
        <end position="117"/>
    </location>
</feature>
<evidence type="ECO:0000313" key="12">
    <source>
        <dbReference type="Proteomes" id="UP000029723"/>
    </source>
</evidence>
<dbReference type="PIRSF" id="PIRSF005091">
    <property type="entry name" value="Mmb_sulf_HI1246"/>
    <property type="match status" value="1"/>
</dbReference>
<feature type="transmembrane region" description="Helical" evidence="9">
    <location>
        <begin position="183"/>
        <end position="201"/>
    </location>
</feature>
<dbReference type="InterPro" id="IPR017850">
    <property type="entry name" value="Alkaline_phosphatase_core_sf"/>
</dbReference>
<feature type="binding site" evidence="8">
    <location>
        <position position="324"/>
    </location>
    <ligand>
        <name>Mn(2+)</name>
        <dbReference type="ChEBI" id="CHEBI:29035"/>
    </ligand>
</feature>
<evidence type="ECO:0000259" key="10">
    <source>
        <dbReference type="Pfam" id="PF00884"/>
    </source>
</evidence>
<dbReference type="CDD" id="cd16015">
    <property type="entry name" value="LTA_synthase"/>
    <property type="match status" value="1"/>
</dbReference>